<dbReference type="SUPFAM" id="SSF49777">
    <property type="entry name" value="PEBP-like"/>
    <property type="match status" value="1"/>
</dbReference>
<dbReference type="NCBIfam" id="TIGR00481">
    <property type="entry name" value="YbhB/YbcL family Raf kinase inhibitor-like protein"/>
    <property type="match status" value="1"/>
</dbReference>
<dbReference type="AlphaFoldDB" id="A0A1I7CQP9"/>
<dbReference type="Pfam" id="PF01161">
    <property type="entry name" value="PBP"/>
    <property type="match status" value="1"/>
</dbReference>
<dbReference type="EMBL" id="FPBD01000006">
    <property type="protein sequence ID" value="SFU01737.1"/>
    <property type="molecule type" value="Genomic_DNA"/>
</dbReference>
<gene>
    <name evidence="2" type="ORF">SAMN05444141_106294</name>
</gene>
<dbReference type="InterPro" id="IPR008914">
    <property type="entry name" value="PEBP"/>
</dbReference>
<dbReference type="CDD" id="cd00865">
    <property type="entry name" value="PEBP_bact_arch"/>
    <property type="match status" value="1"/>
</dbReference>
<dbReference type="InterPro" id="IPR036610">
    <property type="entry name" value="PEBP-like_sf"/>
</dbReference>
<keyword evidence="3" id="KW-1185">Reference proteome</keyword>
<dbReference type="PANTHER" id="PTHR30289:SF1">
    <property type="entry name" value="PEBP (PHOSPHATIDYLETHANOLAMINE-BINDING PROTEIN) FAMILY PROTEIN"/>
    <property type="match status" value="1"/>
</dbReference>
<organism evidence="2 3">
    <name type="scientific">Pseudovibrio denitrificans</name>
    <dbReference type="NCBI Taxonomy" id="258256"/>
    <lineage>
        <taxon>Bacteria</taxon>
        <taxon>Pseudomonadati</taxon>
        <taxon>Pseudomonadota</taxon>
        <taxon>Alphaproteobacteria</taxon>
        <taxon>Hyphomicrobiales</taxon>
        <taxon>Stappiaceae</taxon>
        <taxon>Pseudovibrio</taxon>
    </lineage>
</organism>
<dbReference type="Proteomes" id="UP000183371">
    <property type="component" value="Unassembled WGS sequence"/>
</dbReference>
<evidence type="ECO:0000313" key="3">
    <source>
        <dbReference type="Proteomes" id="UP000183371"/>
    </source>
</evidence>
<feature type="signal peptide" evidence="1">
    <location>
        <begin position="1"/>
        <end position="22"/>
    </location>
</feature>
<protein>
    <submittedName>
        <fullName evidence="2">Phospholipid-binding protein, PBP family</fullName>
    </submittedName>
</protein>
<evidence type="ECO:0000313" key="2">
    <source>
        <dbReference type="EMBL" id="SFU01737.1"/>
    </source>
</evidence>
<reference evidence="3" key="1">
    <citation type="submission" date="2016-10" db="EMBL/GenBank/DDBJ databases">
        <authorList>
            <person name="Varghese N."/>
            <person name="Submissions S."/>
        </authorList>
    </citation>
    <scope>NUCLEOTIDE SEQUENCE [LARGE SCALE GENOMIC DNA]</scope>
    <source>
        <strain evidence="3">DSM 17465</strain>
    </source>
</reference>
<dbReference type="Gene3D" id="3.90.280.10">
    <property type="entry name" value="PEBP-like"/>
    <property type="match status" value="1"/>
</dbReference>
<dbReference type="PANTHER" id="PTHR30289">
    <property type="entry name" value="UNCHARACTERIZED PROTEIN YBCL-RELATED"/>
    <property type="match status" value="1"/>
</dbReference>
<sequence>MFRKPLIAALAIAASFASAVQAQDFKLASTSIAEGQQLTNQFVYNGFGCTGGNLSPQLSWSNAPEGTKSFALTAYDPDAPTGSGWWHWNVVNIPASTYSFEEGASNKNTLPAGSMEITNDYGAKGFGGACPPAGEVHRYIFTIHALGVPALDLPENPSNALVGYMIGANTLQTSKITAVFSH</sequence>
<dbReference type="InterPro" id="IPR005247">
    <property type="entry name" value="YbhB_YbcL/LppC-like"/>
</dbReference>
<proteinExistence type="predicted"/>
<dbReference type="RefSeq" id="WP_054784330.1">
    <property type="nucleotide sequence ID" value="NZ_FPBD01000006.1"/>
</dbReference>
<accession>A0A1I7CQP9</accession>
<feature type="chain" id="PRO_5010357951" evidence="1">
    <location>
        <begin position="23"/>
        <end position="182"/>
    </location>
</feature>
<name>A0A1I7CQP9_9HYPH</name>
<evidence type="ECO:0000256" key="1">
    <source>
        <dbReference type="SAM" id="SignalP"/>
    </source>
</evidence>
<keyword evidence="1" id="KW-0732">Signal</keyword>